<protein>
    <recommendedName>
        <fullName evidence="11">DEAD/DEAH box helicase</fullName>
    </recommendedName>
</protein>
<feature type="short sequence motif" description="Q motif" evidence="5">
    <location>
        <begin position="34"/>
        <end position="62"/>
    </location>
</feature>
<dbReference type="SMART" id="SM00487">
    <property type="entry name" value="DEXDc"/>
    <property type="match status" value="1"/>
</dbReference>
<gene>
    <name evidence="9" type="ORF">BW247_14520</name>
</gene>
<feature type="compositionally biased region" description="Basic residues" evidence="6">
    <location>
        <begin position="315"/>
        <end position="325"/>
    </location>
</feature>
<name>A0A1P8UJZ8_9GAMM</name>
<evidence type="ECO:0000256" key="6">
    <source>
        <dbReference type="SAM" id="MobiDB-lite"/>
    </source>
</evidence>
<feature type="domain" description="DEAD-box RNA helicase Q" evidence="8">
    <location>
        <begin position="34"/>
        <end position="62"/>
    </location>
</feature>
<keyword evidence="1" id="KW-0547">Nucleotide-binding</keyword>
<evidence type="ECO:0000259" key="7">
    <source>
        <dbReference type="PROSITE" id="PS51192"/>
    </source>
</evidence>
<dbReference type="InterPro" id="IPR011545">
    <property type="entry name" value="DEAD/DEAH_box_helicase_dom"/>
</dbReference>
<dbReference type="EMBL" id="CP019434">
    <property type="protein sequence ID" value="APZ44157.1"/>
    <property type="molecule type" value="Genomic_DNA"/>
</dbReference>
<evidence type="ECO:0000256" key="3">
    <source>
        <dbReference type="ARBA" id="ARBA00022806"/>
    </source>
</evidence>
<feature type="compositionally biased region" description="Acidic residues" evidence="6">
    <location>
        <begin position="422"/>
        <end position="432"/>
    </location>
</feature>
<feature type="compositionally biased region" description="Basic and acidic residues" evidence="6">
    <location>
        <begin position="257"/>
        <end position="268"/>
    </location>
</feature>
<dbReference type="Pfam" id="PF00270">
    <property type="entry name" value="DEAD"/>
    <property type="match status" value="1"/>
</dbReference>
<evidence type="ECO:0008006" key="11">
    <source>
        <dbReference type="Google" id="ProtNLM"/>
    </source>
</evidence>
<dbReference type="AlphaFoldDB" id="A0A1P8UJZ8"/>
<dbReference type="GO" id="GO:0003676">
    <property type="term" value="F:nucleic acid binding"/>
    <property type="evidence" value="ECO:0007669"/>
    <property type="project" value="InterPro"/>
</dbReference>
<keyword evidence="10" id="KW-1185">Reference proteome</keyword>
<dbReference type="InterPro" id="IPR014014">
    <property type="entry name" value="RNA_helicase_DEAD_Q_motif"/>
</dbReference>
<feature type="compositionally biased region" description="Basic and acidic residues" evidence="6">
    <location>
        <begin position="375"/>
        <end position="386"/>
    </location>
</feature>
<evidence type="ECO:0000256" key="5">
    <source>
        <dbReference type="PROSITE-ProRule" id="PRU00552"/>
    </source>
</evidence>
<reference evidence="9 10" key="1">
    <citation type="submission" date="2017-01" db="EMBL/GenBank/DDBJ databases">
        <title>Draft sequence of Acidihalobacter ferrooxidans strain DSM 14175 (strain V8).</title>
        <authorList>
            <person name="Khaleque H.N."/>
            <person name="Ramsay J.P."/>
            <person name="Murphy R.J.T."/>
            <person name="Kaksonen A.H."/>
            <person name="Boxall N.J."/>
            <person name="Watkin E.L.J."/>
        </authorList>
    </citation>
    <scope>NUCLEOTIDE SEQUENCE [LARGE SCALE GENOMIC DNA]</scope>
    <source>
        <strain evidence="9 10">V8</strain>
    </source>
</reference>
<dbReference type="KEGG" id="afy:BW247_14520"/>
<accession>A0A1P8UJZ8</accession>
<evidence type="ECO:0000313" key="10">
    <source>
        <dbReference type="Proteomes" id="UP000243807"/>
    </source>
</evidence>
<feature type="compositionally biased region" description="Low complexity" evidence="6">
    <location>
        <begin position="330"/>
        <end position="343"/>
    </location>
</feature>
<dbReference type="SUPFAM" id="SSF52540">
    <property type="entry name" value="P-loop containing nucleoside triphosphate hydrolases"/>
    <property type="match status" value="1"/>
</dbReference>
<dbReference type="CDD" id="cd00268">
    <property type="entry name" value="DEADc"/>
    <property type="match status" value="1"/>
</dbReference>
<dbReference type="PANTHER" id="PTHR47959:SF1">
    <property type="entry name" value="ATP-DEPENDENT RNA HELICASE DBPA"/>
    <property type="match status" value="1"/>
</dbReference>
<proteinExistence type="predicted"/>
<dbReference type="InterPro" id="IPR014001">
    <property type="entry name" value="Helicase_ATP-bd"/>
</dbReference>
<feature type="compositionally biased region" description="Basic residues" evidence="6">
    <location>
        <begin position="269"/>
        <end position="285"/>
    </location>
</feature>
<dbReference type="GO" id="GO:0005829">
    <property type="term" value="C:cytosol"/>
    <property type="evidence" value="ECO:0007669"/>
    <property type="project" value="TreeGrafter"/>
</dbReference>
<dbReference type="GO" id="GO:0016787">
    <property type="term" value="F:hydrolase activity"/>
    <property type="evidence" value="ECO:0007669"/>
    <property type="project" value="UniProtKB-KW"/>
</dbReference>
<evidence type="ECO:0000256" key="1">
    <source>
        <dbReference type="ARBA" id="ARBA00022741"/>
    </source>
</evidence>
<feature type="domain" description="Helicase ATP-binding" evidence="7">
    <location>
        <begin position="65"/>
        <end position="240"/>
    </location>
</feature>
<dbReference type="PANTHER" id="PTHR47959">
    <property type="entry name" value="ATP-DEPENDENT RNA HELICASE RHLE-RELATED"/>
    <property type="match status" value="1"/>
</dbReference>
<dbReference type="Gene3D" id="3.40.50.300">
    <property type="entry name" value="P-loop containing nucleotide triphosphate hydrolases"/>
    <property type="match status" value="1"/>
</dbReference>
<dbReference type="PROSITE" id="PS51192">
    <property type="entry name" value="HELICASE_ATP_BIND_1"/>
    <property type="match status" value="1"/>
</dbReference>
<dbReference type="GO" id="GO:0005524">
    <property type="term" value="F:ATP binding"/>
    <property type="evidence" value="ECO:0007669"/>
    <property type="project" value="UniProtKB-KW"/>
</dbReference>
<evidence type="ECO:0000256" key="2">
    <source>
        <dbReference type="ARBA" id="ARBA00022801"/>
    </source>
</evidence>
<evidence type="ECO:0000313" key="9">
    <source>
        <dbReference type="EMBL" id="APZ44157.1"/>
    </source>
</evidence>
<dbReference type="InterPro" id="IPR050079">
    <property type="entry name" value="DEAD_box_RNA_helicase"/>
</dbReference>
<evidence type="ECO:0000256" key="4">
    <source>
        <dbReference type="ARBA" id="ARBA00022840"/>
    </source>
</evidence>
<feature type="region of interest" description="Disordered" evidence="6">
    <location>
        <begin position="251"/>
        <end position="432"/>
    </location>
</feature>
<feature type="compositionally biased region" description="Polar residues" evidence="6">
    <location>
        <begin position="287"/>
        <end position="297"/>
    </location>
</feature>
<dbReference type="PROSITE" id="PS51195">
    <property type="entry name" value="Q_MOTIF"/>
    <property type="match status" value="1"/>
</dbReference>
<keyword evidence="4" id="KW-0067">ATP-binding</keyword>
<dbReference type="GO" id="GO:0003724">
    <property type="term" value="F:RNA helicase activity"/>
    <property type="evidence" value="ECO:0007669"/>
    <property type="project" value="InterPro"/>
</dbReference>
<organism evidence="9 10">
    <name type="scientific">Acidihalobacter ferrooxydans</name>
    <dbReference type="NCBI Taxonomy" id="1765967"/>
    <lineage>
        <taxon>Bacteria</taxon>
        <taxon>Pseudomonadati</taxon>
        <taxon>Pseudomonadota</taxon>
        <taxon>Gammaproteobacteria</taxon>
        <taxon>Chromatiales</taxon>
        <taxon>Ectothiorhodospiraceae</taxon>
        <taxon>Acidihalobacter</taxon>
    </lineage>
</organism>
<dbReference type="STRING" id="1765967.BW247_14520"/>
<keyword evidence="3" id="KW-0347">Helicase</keyword>
<sequence>MCYQRSVRIDAAHCEFGFMYVSHRAELRMDVLADTFAELNVTDTLASAAEAIGFSKPTELQERLLPMVQGGANVLVCANGGSGRTLGYLLPMMERLLGHEPREGRGPRSLILSPSRDTAMKTGRMIKSVAQTSHLRFGTVVGGRPYPMQHQLLRRPLDLLVATPARLMDHMRRGRVPFERLEILVVDGVDELFETGFESELDFVVDAVAGESLQTVLLAGRMSADVEALSARVQPDAQRIELVAAPPAVQGEEIAAEAEKKTPADKPRGRGRNVRSNTRSRRPRGANKNNATPQGEVNGNVAEPAGNAARAGQGKTRKGKAKSAPKRAPTGNAAGTARGQNRRTGGGQGRRKPQVHFPSDYANGPHQPKSPAEAVEQHREVKRHEPMQYLADYGFSSGSKANKPVTVVYRNKHRKPLHRDDEGNDGNGDSDA</sequence>
<evidence type="ECO:0000259" key="8">
    <source>
        <dbReference type="PROSITE" id="PS51195"/>
    </source>
</evidence>
<dbReference type="InterPro" id="IPR044742">
    <property type="entry name" value="DEAD/DEAH_RhlB"/>
</dbReference>
<keyword evidence="2" id="KW-0378">Hydrolase</keyword>
<dbReference type="Proteomes" id="UP000243807">
    <property type="component" value="Chromosome"/>
</dbReference>
<dbReference type="InterPro" id="IPR027417">
    <property type="entry name" value="P-loop_NTPase"/>
</dbReference>